<evidence type="ECO:0008006" key="7">
    <source>
        <dbReference type="Google" id="ProtNLM"/>
    </source>
</evidence>
<gene>
    <name evidence="1" type="ORF">HKBW3S25_01109</name>
    <name evidence="2" type="ORF">HKBW3S33_00397</name>
    <name evidence="3" type="ORF">HKBW3S43_01337</name>
</gene>
<dbReference type="EMBL" id="BLSB01000131">
    <property type="protein sequence ID" value="GFP35546.1"/>
    <property type="molecule type" value="Genomic_DNA"/>
</dbReference>
<dbReference type="Proteomes" id="UP000543224">
    <property type="component" value="Unassembled WGS sequence"/>
</dbReference>
<proteinExistence type="predicted"/>
<dbReference type="EMBL" id="BLRY01000011">
    <property type="protein sequence ID" value="GFP26984.1"/>
    <property type="molecule type" value="Genomic_DNA"/>
</dbReference>
<sequence>MNKAKEMLLARIHLGAVLPLLEDIAAFDPALREALVDWNFTVQFQLPGGKPATALVFKRGSLKTYPSGVKGARVSLTFKDAAFLNQVFQGRTKKSPRPGLTGLLHLKKLRQLEQVLGHLERYLKPVEELLQQEESYAFCVKIALYALAFGIKEVGEYDPELSCIAARLPDGVVEIGVVDGPAVHIRVKKGKFYPARGEAETANARLEIADLDTAWAMLQGKLDLFAAVGGGKIKLRGNIPLLDGISPLMDRLALYLAG</sequence>
<evidence type="ECO:0000313" key="4">
    <source>
        <dbReference type="Proteomes" id="UP000543224"/>
    </source>
</evidence>
<dbReference type="Proteomes" id="UP000576480">
    <property type="component" value="Unassembled WGS sequence"/>
</dbReference>
<dbReference type="SUPFAM" id="SSF55718">
    <property type="entry name" value="SCP-like"/>
    <property type="match status" value="1"/>
</dbReference>
<reference evidence="4 5" key="1">
    <citation type="journal article" date="2020" name="Front. Microbiol.">
        <title>Single-cell genomics of novel Actinobacteria with the Wood-Ljungdahl pathway discovered in a serpentinizing system.</title>
        <authorList>
            <person name="Merino N."/>
            <person name="Kawai M."/>
            <person name="Boyd E.S."/>
            <person name="Colman D.R."/>
            <person name="McGlynn S.E."/>
            <person name="Nealson K.H."/>
            <person name="Kurokawa K."/>
            <person name="Hongoh Y."/>
        </authorList>
    </citation>
    <scope>NUCLEOTIDE SEQUENCE [LARGE SCALE GENOMIC DNA]</scope>
    <source>
        <strain evidence="1 4">S25</strain>
        <strain evidence="2 6">S33</strain>
        <strain evidence="3 5">S43</strain>
    </source>
</reference>
<organism evidence="2 6">
    <name type="scientific">Candidatus Hakubella thermalkaliphila</name>
    <dbReference type="NCBI Taxonomy" id="2754717"/>
    <lineage>
        <taxon>Bacteria</taxon>
        <taxon>Bacillati</taxon>
        <taxon>Actinomycetota</taxon>
        <taxon>Actinomycetota incertae sedis</taxon>
        <taxon>Candidatus Hakubellales</taxon>
        <taxon>Candidatus Hakubellaceae</taxon>
        <taxon>Candidatus Hakubella</taxon>
    </lineage>
</organism>
<dbReference type="AlphaFoldDB" id="A0A6V8P5U6"/>
<evidence type="ECO:0000313" key="3">
    <source>
        <dbReference type="EMBL" id="GFP35546.1"/>
    </source>
</evidence>
<evidence type="ECO:0000313" key="6">
    <source>
        <dbReference type="Proteomes" id="UP000591948"/>
    </source>
</evidence>
<keyword evidence="6" id="KW-1185">Reference proteome</keyword>
<dbReference type="InterPro" id="IPR036527">
    <property type="entry name" value="SCP2_sterol-bd_dom_sf"/>
</dbReference>
<dbReference type="Proteomes" id="UP000591948">
    <property type="component" value="Unassembled WGS sequence"/>
</dbReference>
<evidence type="ECO:0000313" key="5">
    <source>
        <dbReference type="Proteomes" id="UP000576480"/>
    </source>
</evidence>
<protein>
    <recommendedName>
        <fullName evidence="7">SCP2 domain-containing protein</fullName>
    </recommendedName>
</protein>
<evidence type="ECO:0000313" key="2">
    <source>
        <dbReference type="EMBL" id="GFP26984.1"/>
    </source>
</evidence>
<evidence type="ECO:0000313" key="1">
    <source>
        <dbReference type="EMBL" id="GFP25629.1"/>
    </source>
</evidence>
<comment type="caution">
    <text evidence="2">The sequence shown here is derived from an EMBL/GenBank/DDBJ whole genome shotgun (WGS) entry which is preliminary data.</text>
</comment>
<name>A0A6V8P5U6_9ACTN</name>
<dbReference type="Gene3D" id="3.30.1050.10">
    <property type="entry name" value="SCP2 sterol-binding domain"/>
    <property type="match status" value="1"/>
</dbReference>
<accession>A0A6V8P5U6</accession>
<dbReference type="RefSeq" id="WP_176230109.1">
    <property type="nucleotide sequence ID" value="NZ_BLRY01000011.1"/>
</dbReference>
<dbReference type="EMBL" id="BLRX01000143">
    <property type="protein sequence ID" value="GFP25629.1"/>
    <property type="molecule type" value="Genomic_DNA"/>
</dbReference>